<evidence type="ECO:0000256" key="2">
    <source>
        <dbReference type="SAM" id="SignalP"/>
    </source>
</evidence>
<feature type="chain" id="PRO_5017051770" evidence="2">
    <location>
        <begin position="24"/>
        <end position="204"/>
    </location>
</feature>
<evidence type="ECO:0000313" key="5">
    <source>
        <dbReference type="Proteomes" id="UP000226429"/>
    </source>
</evidence>
<dbReference type="Pfam" id="PF13505">
    <property type="entry name" value="OMP_b-brl"/>
    <property type="match status" value="1"/>
</dbReference>
<keyword evidence="1 2" id="KW-0732">Signal</keyword>
<dbReference type="InterPro" id="IPR011250">
    <property type="entry name" value="OMP/PagP_B-barrel"/>
</dbReference>
<protein>
    <submittedName>
        <fullName evidence="4">Porin family protein</fullName>
    </submittedName>
</protein>
<sequence length="204" mass="21547">MLRKIVLTSVLASSTLAVMTANAALPSGLYVSGQVGYADTNRPSTLNPNLANDGLAGRLAIGYKLIPSFAVELGYLQLPTTEVSKYIPGHFGTLSNKQHAIDVVAKGILPITSNVNIYGKLGAAYLTTQIQGTTTVDNIPVTVDLNSQQGIEKRQWAPEVAIGMGYDITPNVSVDTSLTHIQTIGNNRPGNIDFLAVGVAYTFG</sequence>
<proteinExistence type="predicted"/>
<reference evidence="4 5" key="1">
    <citation type="journal article" date="2017" name="Int. J. Syst. Evol. Microbiol.">
        <title>Aquarickettsiella crustaci n. gen. n. sp. (Gammaproteobacteria: Legionellales: Coxiellaceae); a bacterial pathogen of the freshwater crustacean: Gammarus fossarum (Malacostraca: Amphipoda).</title>
        <authorList>
            <person name="Bojko J."/>
            <person name="Dunn A.M."/>
            <person name="Stebbing P.D."/>
            <person name="Van Aerle R."/>
            <person name="Bacela-Spychalska K."/>
            <person name="Bean T.P."/>
            <person name="Stentiford G.D."/>
        </authorList>
    </citation>
    <scope>NUCLEOTIDE SEQUENCE [LARGE SCALE GENOMIC DNA]</scope>
    <source>
        <strain evidence="4">RA15029</strain>
    </source>
</reference>
<dbReference type="Proteomes" id="UP000226429">
    <property type="component" value="Unassembled WGS sequence"/>
</dbReference>
<accession>A0A370CIZ8</accession>
<dbReference type="Gene3D" id="2.40.160.20">
    <property type="match status" value="1"/>
</dbReference>
<gene>
    <name evidence="4" type="ORF">CFE62_001465</name>
</gene>
<dbReference type="SUPFAM" id="SSF56925">
    <property type="entry name" value="OMPA-like"/>
    <property type="match status" value="1"/>
</dbReference>
<evidence type="ECO:0000313" key="4">
    <source>
        <dbReference type="EMBL" id="RDH40828.1"/>
    </source>
</evidence>
<keyword evidence="5" id="KW-1185">Reference proteome</keyword>
<name>A0A370CIZ8_9COXI</name>
<reference evidence="4 5" key="2">
    <citation type="journal article" date="2018" name="J. Invertebr. Pathol.">
        <title>'Candidatus Aquirickettsiella gammari' (Gammaproteobacteria: Legionellales: Coxiellaceae): A bacterial pathogen of the freshwater crustacean Gammarus fossarum (Malacostraca: Amphipoda).</title>
        <authorList>
            <person name="Bojko J."/>
            <person name="Dunn A.M."/>
            <person name="Stebbing P.D."/>
            <person name="van Aerle R."/>
            <person name="Bacela-Spychalska K."/>
            <person name="Bean T.P."/>
            <person name="Urrutia A."/>
            <person name="Stentiford G.D."/>
        </authorList>
    </citation>
    <scope>NUCLEOTIDE SEQUENCE [LARGE SCALE GENOMIC DNA]</scope>
    <source>
        <strain evidence="4">RA15029</strain>
    </source>
</reference>
<evidence type="ECO:0000259" key="3">
    <source>
        <dbReference type="Pfam" id="PF13505"/>
    </source>
</evidence>
<feature type="domain" description="Outer membrane protein beta-barrel" evidence="3">
    <location>
        <begin position="9"/>
        <end position="203"/>
    </location>
</feature>
<organism evidence="4 5">
    <name type="scientific">Candidatus Aquirickettsiella gammari</name>
    <dbReference type="NCBI Taxonomy" id="2016198"/>
    <lineage>
        <taxon>Bacteria</taxon>
        <taxon>Pseudomonadati</taxon>
        <taxon>Pseudomonadota</taxon>
        <taxon>Gammaproteobacteria</taxon>
        <taxon>Legionellales</taxon>
        <taxon>Coxiellaceae</taxon>
        <taxon>Candidatus Aquirickettsiella</taxon>
    </lineage>
</organism>
<evidence type="ECO:0000256" key="1">
    <source>
        <dbReference type="ARBA" id="ARBA00022729"/>
    </source>
</evidence>
<dbReference type="AlphaFoldDB" id="A0A370CIZ8"/>
<dbReference type="InterPro" id="IPR027385">
    <property type="entry name" value="Beta-barrel_OMP"/>
</dbReference>
<feature type="signal peptide" evidence="2">
    <location>
        <begin position="1"/>
        <end position="23"/>
    </location>
</feature>
<comment type="caution">
    <text evidence="4">The sequence shown here is derived from an EMBL/GenBank/DDBJ whole genome shotgun (WGS) entry which is preliminary data.</text>
</comment>
<dbReference type="EMBL" id="NMOS02000003">
    <property type="protein sequence ID" value="RDH40828.1"/>
    <property type="molecule type" value="Genomic_DNA"/>
</dbReference>